<comment type="cofactor">
    <cofactor evidence="14">
        <name>Mg(2+)</name>
        <dbReference type="ChEBI" id="CHEBI:18420"/>
    </cofactor>
    <text evidence="14">Binds 1 Mg(2+) ion per subunit.</text>
</comment>
<comment type="caution">
    <text evidence="14">Lacks conserved residue(s) required for the propagation of feature annotation.</text>
</comment>
<dbReference type="NCBIfam" id="TIGR01088">
    <property type="entry name" value="aroQ"/>
    <property type="match status" value="1"/>
</dbReference>
<feature type="binding site" evidence="15">
    <location>
        <position position="269"/>
    </location>
    <ligand>
        <name>substrate</name>
    </ligand>
</feature>
<dbReference type="NCBIfam" id="NF003806">
    <property type="entry name" value="PRK05395.1-3"/>
    <property type="match status" value="1"/>
</dbReference>
<protein>
    <recommendedName>
        <fullName evidence="14 15">Multifunctional fusion protein</fullName>
    </recommendedName>
    <domain>
        <recommendedName>
            <fullName evidence="15">3-dehydroquinate dehydratase</fullName>
            <shortName evidence="15">3-dehydroquinase</shortName>
            <ecNumber evidence="15">4.2.1.10</ecNumber>
        </recommendedName>
        <alternativeName>
            <fullName evidence="15">Type II DHQase</fullName>
        </alternativeName>
    </domain>
    <domain>
        <recommendedName>
            <fullName evidence="14">Shikimate kinase</fullName>
            <shortName evidence="14">SK</shortName>
            <ecNumber evidence="14">2.7.1.71</ecNumber>
        </recommendedName>
    </domain>
</protein>
<dbReference type="GO" id="GO:0008652">
    <property type="term" value="P:amino acid biosynthetic process"/>
    <property type="evidence" value="ECO:0007669"/>
    <property type="project" value="UniProtKB-KW"/>
</dbReference>
<dbReference type="AlphaFoldDB" id="D9RXK7"/>
<keyword evidence="14" id="KW-0460">Magnesium</keyword>
<keyword evidence="10 14" id="KW-0067">ATP-binding</keyword>
<dbReference type="HOGENOM" id="CLU_801510_0_0_9"/>
<comment type="pathway">
    <text evidence="3 15">Metabolic intermediate biosynthesis; chorismate biosynthesis; chorismate from D-erythrose 4-phosphate and phosphoenolpyruvate: step 3/7.</text>
</comment>
<keyword evidence="8 14" id="KW-0547">Nucleotide-binding</keyword>
<dbReference type="CDD" id="cd00464">
    <property type="entry name" value="SK"/>
    <property type="match status" value="1"/>
</dbReference>
<dbReference type="InterPro" id="IPR000623">
    <property type="entry name" value="Shikimate_kinase/TSH1"/>
</dbReference>
<dbReference type="Gene3D" id="3.40.50.9100">
    <property type="entry name" value="Dehydroquinase, class II"/>
    <property type="match status" value="1"/>
</dbReference>
<dbReference type="EC" id="2.7.1.71" evidence="14"/>
<dbReference type="PANTHER" id="PTHR21272:SF3">
    <property type="entry name" value="CATABOLIC 3-DEHYDROQUINASE"/>
    <property type="match status" value="1"/>
</dbReference>
<feature type="binding site" evidence="15">
    <location>
        <begin position="290"/>
        <end position="291"/>
    </location>
    <ligand>
        <name>substrate</name>
    </ligand>
</feature>
<dbReference type="NCBIfam" id="NF003807">
    <property type="entry name" value="PRK05395.1-4"/>
    <property type="match status" value="1"/>
</dbReference>
<dbReference type="GO" id="GO:0003855">
    <property type="term" value="F:3-dehydroquinate dehydratase activity"/>
    <property type="evidence" value="ECO:0007669"/>
    <property type="project" value="UniProtKB-UniRule"/>
</dbReference>
<feature type="active site" description="Proton acceptor" evidence="15">
    <location>
        <position position="212"/>
    </location>
</feature>
<accession>D9RXK7</accession>
<dbReference type="PANTHER" id="PTHR21272">
    <property type="entry name" value="CATABOLIC 3-DEHYDROQUINASE"/>
    <property type="match status" value="1"/>
</dbReference>
<feature type="binding site" evidence="14">
    <location>
        <position position="18"/>
    </location>
    <ligand>
        <name>Mg(2+)</name>
        <dbReference type="ChEBI" id="CHEBI:18420"/>
    </ligand>
</feature>
<comment type="subcellular location">
    <subcellularLocation>
        <location evidence="14">Cytoplasm</location>
    </subcellularLocation>
</comment>
<dbReference type="InterPro" id="IPR027417">
    <property type="entry name" value="P-loop_NTPase"/>
</dbReference>
<dbReference type="PROSITE" id="PS01128">
    <property type="entry name" value="SHIKIMATE_KINASE"/>
    <property type="match status" value="1"/>
</dbReference>
<dbReference type="Pfam" id="PF01202">
    <property type="entry name" value="SKI"/>
    <property type="match status" value="1"/>
</dbReference>
<name>D9RXK7_THEOJ</name>
<dbReference type="GO" id="GO:0009423">
    <property type="term" value="P:chorismate biosynthetic process"/>
    <property type="evidence" value="ECO:0007669"/>
    <property type="project" value="UniProtKB-UniRule"/>
</dbReference>
<comment type="subunit">
    <text evidence="5 15">Homododecamer.</text>
</comment>
<dbReference type="Pfam" id="PF01220">
    <property type="entry name" value="DHquinase_II"/>
    <property type="match status" value="1"/>
</dbReference>
<evidence type="ECO:0000256" key="8">
    <source>
        <dbReference type="ARBA" id="ARBA00022741"/>
    </source>
</evidence>
<feature type="binding site" evidence="14">
    <location>
        <position position="60"/>
    </location>
    <ligand>
        <name>substrate</name>
    </ligand>
</feature>
<dbReference type="InterPro" id="IPR031322">
    <property type="entry name" value="Shikimate/glucono_kinase"/>
</dbReference>
<keyword evidence="17" id="KW-1185">Reference proteome</keyword>
<dbReference type="OrthoDB" id="9790793at2"/>
<dbReference type="SUPFAM" id="SSF52304">
    <property type="entry name" value="Type II 3-dehydroquinate dehydratase"/>
    <property type="match status" value="1"/>
</dbReference>
<sequence length="346" mass="38809">MKNKTNIVLIGFMGSGKTSIGKMLAEKLGKRFLDTDELIRQECGMEISEIFHKFGEEYFRNKEKETVERAAAREGTVIATGGGVVLNPENMEKLRRSGIIVWLRASEEEILQRISGDASRPLASNKSESEILEIYSKRLNLYATYADIIIETSGKDKEAIAIEIIKHLKNSYSNNGKYGNIIGEFQRVRQMKVKIINGPNMNLLGLRERDIYGESTLEEINQHLEKRAREMGVLVDFFQSNSEGEIVDEIQGCIGQYDGIVINPGAYTHYSIAIRDALEAVKLPVIEVHMSNIFAREDFRRVSVTGQKASGIIAGLGETGYWLALLALKDLIEKRGREGVNEFGKN</sequence>
<evidence type="ECO:0000313" key="17">
    <source>
        <dbReference type="Proteomes" id="UP000000272"/>
    </source>
</evidence>
<feature type="binding site" evidence="14">
    <location>
        <position position="82"/>
    </location>
    <ligand>
        <name>substrate</name>
    </ligand>
</feature>
<dbReference type="HAMAP" id="MF_00109">
    <property type="entry name" value="Shikimate_kinase"/>
    <property type="match status" value="1"/>
</dbReference>
<dbReference type="GO" id="GO:0004765">
    <property type="term" value="F:shikimate kinase activity"/>
    <property type="evidence" value="ECO:0007669"/>
    <property type="project" value="UniProtKB-UniRule"/>
</dbReference>
<dbReference type="NCBIfam" id="NF003805">
    <property type="entry name" value="PRK05395.1-2"/>
    <property type="match status" value="1"/>
</dbReference>
<dbReference type="PRINTS" id="PR01100">
    <property type="entry name" value="SHIKIMTKNASE"/>
</dbReference>
<dbReference type="SUPFAM" id="SSF52540">
    <property type="entry name" value="P-loop containing nucleoside triphosphate hydrolases"/>
    <property type="match status" value="1"/>
</dbReference>
<dbReference type="Gene3D" id="3.40.50.300">
    <property type="entry name" value="P-loop containing nucleotide triphosphate hydrolases"/>
    <property type="match status" value="1"/>
</dbReference>
<dbReference type="eggNOG" id="COG0757">
    <property type="taxonomic scope" value="Bacteria"/>
</dbReference>
<dbReference type="KEGG" id="toc:Toce_1326"/>
<evidence type="ECO:0000256" key="2">
    <source>
        <dbReference type="ARBA" id="ARBA00004842"/>
    </source>
</evidence>
<dbReference type="GO" id="GO:0000287">
    <property type="term" value="F:magnesium ion binding"/>
    <property type="evidence" value="ECO:0007669"/>
    <property type="project" value="UniProtKB-UniRule"/>
</dbReference>
<comment type="function">
    <text evidence="15">Catalyzes a trans-dehydration via an enolate intermediate.</text>
</comment>
<dbReference type="eggNOG" id="COG0703">
    <property type="taxonomic scope" value="Bacteria"/>
</dbReference>
<dbReference type="InterPro" id="IPR001874">
    <property type="entry name" value="DHquinase_II"/>
</dbReference>
<evidence type="ECO:0000256" key="4">
    <source>
        <dbReference type="ARBA" id="ARBA00011037"/>
    </source>
</evidence>
<comment type="similarity">
    <text evidence="14">Belongs to the shikimate kinase family.</text>
</comment>
<comment type="subunit">
    <text evidence="14">Monomer.</text>
</comment>
<evidence type="ECO:0000256" key="7">
    <source>
        <dbReference type="ARBA" id="ARBA00022679"/>
    </source>
</evidence>
<evidence type="ECO:0000256" key="13">
    <source>
        <dbReference type="ARBA" id="ARBA00048567"/>
    </source>
</evidence>
<feature type="binding site" evidence="14">
    <location>
        <begin position="14"/>
        <end position="19"/>
    </location>
    <ligand>
        <name>ATP</name>
        <dbReference type="ChEBI" id="CHEBI:30616"/>
    </ligand>
</feature>
<keyword evidence="7 14" id="KW-0808">Transferase</keyword>
<comment type="catalytic activity">
    <reaction evidence="13 14">
        <text>shikimate + ATP = 3-phosphoshikimate + ADP + H(+)</text>
        <dbReference type="Rhea" id="RHEA:13121"/>
        <dbReference type="ChEBI" id="CHEBI:15378"/>
        <dbReference type="ChEBI" id="CHEBI:30616"/>
        <dbReference type="ChEBI" id="CHEBI:36208"/>
        <dbReference type="ChEBI" id="CHEBI:145989"/>
        <dbReference type="ChEBI" id="CHEBI:456216"/>
        <dbReference type="EC" id="2.7.1.71"/>
    </reaction>
</comment>
<feature type="binding site" evidence="15">
    <location>
        <position position="276"/>
    </location>
    <ligand>
        <name>substrate</name>
    </ligand>
</feature>
<keyword evidence="11 15" id="KW-0057">Aromatic amino acid biosynthesis</keyword>
<keyword evidence="14" id="KW-0479">Metal-binding</keyword>
<feature type="binding site" evidence="14">
    <location>
        <position position="138"/>
    </location>
    <ligand>
        <name>substrate</name>
    </ligand>
</feature>
<dbReference type="RefSeq" id="WP_013276115.1">
    <property type="nucleotide sequence ID" value="NC_014377.1"/>
</dbReference>
<comment type="catalytic activity">
    <reaction evidence="1 15">
        <text>3-dehydroquinate = 3-dehydroshikimate + H2O</text>
        <dbReference type="Rhea" id="RHEA:21096"/>
        <dbReference type="ChEBI" id="CHEBI:15377"/>
        <dbReference type="ChEBI" id="CHEBI:16630"/>
        <dbReference type="ChEBI" id="CHEBI:32364"/>
        <dbReference type="EC" id="4.2.1.10"/>
    </reaction>
</comment>
<keyword evidence="14" id="KW-0963">Cytoplasm</keyword>
<feature type="binding site" evidence="14">
    <location>
        <position position="36"/>
    </location>
    <ligand>
        <name>substrate</name>
    </ligand>
</feature>
<dbReference type="GO" id="GO:0009073">
    <property type="term" value="P:aromatic amino acid family biosynthetic process"/>
    <property type="evidence" value="ECO:0007669"/>
    <property type="project" value="UniProtKB-KW"/>
</dbReference>
<dbReference type="InterPro" id="IPR023000">
    <property type="entry name" value="Shikimate_kinase_CS"/>
</dbReference>
<dbReference type="UniPathway" id="UPA00053">
    <property type="reaction ID" value="UER00086"/>
</dbReference>
<evidence type="ECO:0000256" key="11">
    <source>
        <dbReference type="ARBA" id="ARBA00023141"/>
    </source>
</evidence>
<dbReference type="EC" id="4.2.1.10" evidence="15"/>
<dbReference type="InterPro" id="IPR036441">
    <property type="entry name" value="DHquinase_II_sf"/>
</dbReference>
<dbReference type="EMBL" id="CP002131">
    <property type="protein sequence ID" value="ADL08081.1"/>
    <property type="molecule type" value="Genomic_DNA"/>
</dbReference>
<feature type="active site" description="Proton donor" evidence="15">
    <location>
        <position position="289"/>
    </location>
</feature>
<evidence type="ECO:0000256" key="6">
    <source>
        <dbReference type="ARBA" id="ARBA00022605"/>
    </source>
</evidence>
<organism evidence="16 17">
    <name type="scientific">Thermosediminibacter oceani (strain ATCC BAA-1034 / DSM 16646 / JW/IW-1228P)</name>
    <dbReference type="NCBI Taxonomy" id="555079"/>
    <lineage>
        <taxon>Bacteria</taxon>
        <taxon>Bacillati</taxon>
        <taxon>Bacillota</taxon>
        <taxon>Clostridia</taxon>
        <taxon>Thermosediminibacterales</taxon>
        <taxon>Thermosediminibacteraceae</taxon>
        <taxon>Thermosediminibacter</taxon>
    </lineage>
</organism>
<evidence type="ECO:0000256" key="1">
    <source>
        <dbReference type="ARBA" id="ARBA00001864"/>
    </source>
</evidence>
<dbReference type="HAMAP" id="MF_00169">
    <property type="entry name" value="AroQ"/>
    <property type="match status" value="1"/>
</dbReference>
<evidence type="ECO:0000313" key="16">
    <source>
        <dbReference type="EMBL" id="ADL08081.1"/>
    </source>
</evidence>
<dbReference type="GO" id="GO:0005524">
    <property type="term" value="F:ATP binding"/>
    <property type="evidence" value="ECO:0007669"/>
    <property type="project" value="UniProtKB-UniRule"/>
</dbReference>
<gene>
    <name evidence="14" type="primary">aroK</name>
    <name evidence="15" type="synonym">aroQ</name>
    <name evidence="16" type="ordered locus">Toce_1326</name>
</gene>
<feature type="binding site" evidence="15">
    <location>
        <position position="300"/>
    </location>
    <ligand>
        <name>substrate</name>
    </ligand>
</feature>
<dbReference type="GO" id="GO:0019631">
    <property type="term" value="P:quinate catabolic process"/>
    <property type="evidence" value="ECO:0007669"/>
    <property type="project" value="TreeGrafter"/>
</dbReference>
<comment type="function">
    <text evidence="14">Catalyzes the specific phosphorylation of the 3-hydroxyl group of shikimic acid using ATP as a cosubstrate.</text>
</comment>
<proteinExistence type="inferred from homology"/>
<keyword evidence="9 14" id="KW-0418">Kinase</keyword>
<comment type="similarity">
    <text evidence="4 15">Belongs to the type-II 3-dehydroquinase family.</text>
</comment>
<evidence type="ECO:0000256" key="5">
    <source>
        <dbReference type="ARBA" id="ARBA00011193"/>
    </source>
</evidence>
<reference evidence="16 17" key="1">
    <citation type="journal article" date="2010" name="Stand. Genomic Sci.">
        <title>Complete genome sequence of Thermosediminibacter oceani type strain (JW/IW-1228P).</title>
        <authorList>
            <person name="Pitluck S."/>
            <person name="Yasawong M."/>
            <person name="Munk C."/>
            <person name="Nolan M."/>
            <person name="Lapidus A."/>
            <person name="Lucas S."/>
            <person name="Glavina Del Rio T."/>
            <person name="Tice H."/>
            <person name="Cheng J.F."/>
            <person name="Bruce D."/>
            <person name="Detter C."/>
            <person name="Tapia R."/>
            <person name="Han C."/>
            <person name="Goodwin L."/>
            <person name="Liolios K."/>
            <person name="Ivanova N."/>
            <person name="Mavromatis K."/>
            <person name="Mikhailova N."/>
            <person name="Pati A."/>
            <person name="Chen A."/>
            <person name="Palaniappan K."/>
            <person name="Land M."/>
            <person name="Hauser L."/>
            <person name="Chang Y.J."/>
            <person name="Jeffries C.D."/>
            <person name="Rohde M."/>
            <person name="Spring S."/>
            <person name="Sikorski J."/>
            <person name="Goker M."/>
            <person name="Woyke T."/>
            <person name="Bristow J."/>
            <person name="Eisen J.A."/>
            <person name="Markowitz V."/>
            <person name="Hugenholtz P."/>
            <person name="Kyrpides N.C."/>
            <person name="Klenk H.P."/>
        </authorList>
    </citation>
    <scope>NUCLEOTIDE SEQUENCE [LARGE SCALE GENOMIC DNA]</scope>
    <source>
        <strain evidence="17">ATCC BAA-1034 / DSM 16646 / JW/IW-1228P</strain>
    </source>
</reference>
<evidence type="ECO:0000256" key="14">
    <source>
        <dbReference type="HAMAP-Rule" id="MF_00109"/>
    </source>
</evidence>
<keyword evidence="12 15" id="KW-0456">Lyase</keyword>
<feature type="site" description="Transition state stabilizer" evidence="15">
    <location>
        <position position="207"/>
    </location>
</feature>
<dbReference type="CDD" id="cd00466">
    <property type="entry name" value="DHQase_II"/>
    <property type="match status" value="1"/>
</dbReference>
<evidence type="ECO:0000256" key="9">
    <source>
        <dbReference type="ARBA" id="ARBA00022777"/>
    </source>
</evidence>
<dbReference type="Proteomes" id="UP000000272">
    <property type="component" value="Chromosome"/>
</dbReference>
<feature type="binding site" evidence="15">
    <location>
        <position position="263"/>
    </location>
    <ligand>
        <name>substrate</name>
    </ligand>
</feature>
<evidence type="ECO:0000256" key="15">
    <source>
        <dbReference type="HAMAP-Rule" id="MF_00169"/>
    </source>
</evidence>
<evidence type="ECO:0000256" key="10">
    <source>
        <dbReference type="ARBA" id="ARBA00022840"/>
    </source>
</evidence>
<evidence type="ECO:0000256" key="3">
    <source>
        <dbReference type="ARBA" id="ARBA00004902"/>
    </source>
</evidence>
<feature type="binding site" evidence="14">
    <location>
        <position position="120"/>
    </location>
    <ligand>
        <name>ATP</name>
        <dbReference type="ChEBI" id="CHEBI:30616"/>
    </ligand>
</feature>
<evidence type="ECO:0000256" key="12">
    <source>
        <dbReference type="ARBA" id="ARBA00023239"/>
    </source>
</evidence>
<keyword evidence="6 15" id="KW-0028">Amino-acid biosynthesis</keyword>
<dbReference type="GO" id="GO:0005737">
    <property type="term" value="C:cytoplasm"/>
    <property type="evidence" value="ECO:0007669"/>
    <property type="project" value="UniProtKB-SubCell"/>
</dbReference>
<comment type="pathway">
    <text evidence="2 14">Metabolic intermediate biosynthesis; chorismate biosynthesis; chorismate from D-erythrose 4-phosphate and phosphoenolpyruvate: step 5/7.</text>
</comment>
<dbReference type="STRING" id="555079.Toce_1326"/>